<dbReference type="Pfam" id="PF00646">
    <property type="entry name" value="F-box"/>
    <property type="match status" value="1"/>
</dbReference>
<dbReference type="EMBL" id="BMAC01001129">
    <property type="protein sequence ID" value="GFQ05859.1"/>
    <property type="molecule type" value="Genomic_DNA"/>
</dbReference>
<dbReference type="InterPro" id="IPR006566">
    <property type="entry name" value="FBD"/>
</dbReference>
<comment type="caution">
    <text evidence="2">The sequence shown here is derived from an EMBL/GenBank/DDBJ whole genome shotgun (WGS) entry which is preliminary data.</text>
</comment>
<dbReference type="PANTHER" id="PTHR31900">
    <property type="entry name" value="F-BOX/RNI SUPERFAMILY PROTEIN-RELATED"/>
    <property type="match status" value="1"/>
</dbReference>
<dbReference type="SUPFAM" id="SSF81383">
    <property type="entry name" value="F-box domain"/>
    <property type="match status" value="1"/>
</dbReference>
<dbReference type="Gene3D" id="3.80.10.10">
    <property type="entry name" value="Ribonuclease Inhibitor"/>
    <property type="match status" value="1"/>
</dbReference>
<accession>A0A830D7W0</accession>
<dbReference type="Pfam" id="PF08387">
    <property type="entry name" value="FBD"/>
    <property type="match status" value="1"/>
</dbReference>
<dbReference type="InterPro" id="IPR032675">
    <property type="entry name" value="LRR_dom_sf"/>
</dbReference>
<dbReference type="AlphaFoldDB" id="A0A830D7W0"/>
<dbReference type="Proteomes" id="UP000653305">
    <property type="component" value="Unassembled WGS sequence"/>
</dbReference>
<gene>
    <name evidence="2" type="ORF">PHJA_002729900</name>
</gene>
<proteinExistence type="predicted"/>
<dbReference type="InterPro" id="IPR055411">
    <property type="entry name" value="LRR_FXL15/At3g58940/PEG3-like"/>
</dbReference>
<dbReference type="SUPFAM" id="SSF52047">
    <property type="entry name" value="RNI-like"/>
    <property type="match status" value="1"/>
</dbReference>
<dbReference type="CDD" id="cd22160">
    <property type="entry name" value="F-box_AtFBL13-like"/>
    <property type="match status" value="1"/>
</dbReference>
<feature type="domain" description="F-box" evidence="1">
    <location>
        <begin position="4"/>
        <end position="52"/>
    </location>
</feature>
<evidence type="ECO:0000259" key="1">
    <source>
        <dbReference type="PROSITE" id="PS50181"/>
    </source>
</evidence>
<sequence>MSSIDRLSALPDGILIHILTFLPTNLSVSTSILSRRWRFLWAYVPSLNFENVYFHRERIILDIVNKVLSLYKAPIMNSFRLFYPGDGFARSKSQLETCFSAVIQRNVKTLDLFVPSQDILPRGVFTCKTLVDLRLAFSGGLHMTGDVHLPALKSLQLTSVSHESDLSLARMLSGCPVLEELIVHCSDMVCCDISSPTIKNLVLRSKFYDSLGREVKINTPKLKYLQLWGLIPVDVSAGTLDSLIDVKIAVDDITLIQGPGILYSQSVLKLVGGLCNVKCLTLLSGRLIVPDSAFSALTTKFHDLTKLELAGDGRFLSYFLGNADNLEVLTIRGLAHMMEPHQEPTCALSNLRTVTIDQFGCTEHEFGLIRCILWSAKVLKRMEIYIRGCGIDLKGKFEALKKISLFPRGSVACELVFH</sequence>
<dbReference type="InterPro" id="IPR001810">
    <property type="entry name" value="F-box_dom"/>
</dbReference>
<dbReference type="InterPro" id="IPR036047">
    <property type="entry name" value="F-box-like_dom_sf"/>
</dbReference>
<evidence type="ECO:0000313" key="2">
    <source>
        <dbReference type="EMBL" id="GFQ05859.1"/>
    </source>
</evidence>
<dbReference type="SMART" id="SM00579">
    <property type="entry name" value="FBD"/>
    <property type="match status" value="1"/>
</dbReference>
<evidence type="ECO:0000313" key="3">
    <source>
        <dbReference type="Proteomes" id="UP000653305"/>
    </source>
</evidence>
<dbReference type="InterPro" id="IPR053781">
    <property type="entry name" value="F-box_AtFBL13-like"/>
</dbReference>
<dbReference type="OrthoDB" id="896987at2759"/>
<dbReference type="PROSITE" id="PS50181">
    <property type="entry name" value="FBOX"/>
    <property type="match status" value="1"/>
</dbReference>
<dbReference type="Pfam" id="PF24758">
    <property type="entry name" value="LRR_At5g56370"/>
    <property type="match status" value="1"/>
</dbReference>
<dbReference type="InterPro" id="IPR050232">
    <property type="entry name" value="FBL13/AtMIF1-like"/>
</dbReference>
<dbReference type="PANTHER" id="PTHR31900:SF34">
    <property type="entry name" value="EMB|CAB62440.1-RELATED"/>
    <property type="match status" value="1"/>
</dbReference>
<keyword evidence="3" id="KW-1185">Reference proteome</keyword>
<reference evidence="2" key="1">
    <citation type="submission" date="2020-07" db="EMBL/GenBank/DDBJ databases">
        <title>Ethylene signaling mediates host invasion by parasitic plants.</title>
        <authorList>
            <person name="Yoshida S."/>
        </authorList>
    </citation>
    <scope>NUCLEOTIDE SEQUENCE</scope>
    <source>
        <strain evidence="2">Okayama</strain>
    </source>
</reference>
<name>A0A830D7W0_9LAMI</name>
<organism evidence="2 3">
    <name type="scientific">Phtheirospermum japonicum</name>
    <dbReference type="NCBI Taxonomy" id="374723"/>
    <lineage>
        <taxon>Eukaryota</taxon>
        <taxon>Viridiplantae</taxon>
        <taxon>Streptophyta</taxon>
        <taxon>Embryophyta</taxon>
        <taxon>Tracheophyta</taxon>
        <taxon>Spermatophyta</taxon>
        <taxon>Magnoliopsida</taxon>
        <taxon>eudicotyledons</taxon>
        <taxon>Gunneridae</taxon>
        <taxon>Pentapetalae</taxon>
        <taxon>asterids</taxon>
        <taxon>lamiids</taxon>
        <taxon>Lamiales</taxon>
        <taxon>Orobanchaceae</taxon>
        <taxon>Orobanchaceae incertae sedis</taxon>
        <taxon>Phtheirospermum</taxon>
    </lineage>
</organism>
<protein>
    <submittedName>
        <fullName evidence="2">F-box/LRR-repeat protein at4g14103</fullName>
    </submittedName>
</protein>